<gene>
    <name evidence="3" type="ORF">QBC32DRAFT_369966</name>
</gene>
<evidence type="ECO:0000313" key="4">
    <source>
        <dbReference type="Proteomes" id="UP001303222"/>
    </source>
</evidence>
<keyword evidence="2" id="KW-0472">Membrane</keyword>
<dbReference type="AlphaFoldDB" id="A0AAN6NZP7"/>
<feature type="compositionally biased region" description="Polar residues" evidence="1">
    <location>
        <begin position="28"/>
        <end position="38"/>
    </location>
</feature>
<feature type="transmembrane region" description="Helical" evidence="2">
    <location>
        <begin position="79"/>
        <end position="108"/>
    </location>
</feature>
<feature type="compositionally biased region" description="Polar residues" evidence="1">
    <location>
        <begin position="1"/>
        <end position="17"/>
    </location>
</feature>
<keyword evidence="4" id="KW-1185">Reference proteome</keyword>
<organism evidence="3 4">
    <name type="scientific">Pseudoneurospora amorphoporcata</name>
    <dbReference type="NCBI Taxonomy" id="241081"/>
    <lineage>
        <taxon>Eukaryota</taxon>
        <taxon>Fungi</taxon>
        <taxon>Dikarya</taxon>
        <taxon>Ascomycota</taxon>
        <taxon>Pezizomycotina</taxon>
        <taxon>Sordariomycetes</taxon>
        <taxon>Sordariomycetidae</taxon>
        <taxon>Sordariales</taxon>
        <taxon>Sordariaceae</taxon>
        <taxon>Pseudoneurospora</taxon>
    </lineage>
</organism>
<comment type="caution">
    <text evidence="3">The sequence shown here is derived from an EMBL/GenBank/DDBJ whole genome shotgun (WGS) entry which is preliminary data.</text>
</comment>
<evidence type="ECO:0000313" key="3">
    <source>
        <dbReference type="EMBL" id="KAK3952842.1"/>
    </source>
</evidence>
<proteinExistence type="predicted"/>
<evidence type="ECO:0000256" key="1">
    <source>
        <dbReference type="SAM" id="MobiDB-lite"/>
    </source>
</evidence>
<protein>
    <submittedName>
        <fullName evidence="3">Uncharacterized protein</fullName>
    </submittedName>
</protein>
<evidence type="ECO:0000256" key="2">
    <source>
        <dbReference type="SAM" id="Phobius"/>
    </source>
</evidence>
<keyword evidence="2" id="KW-0812">Transmembrane</keyword>
<feature type="transmembrane region" description="Helical" evidence="2">
    <location>
        <begin position="592"/>
        <end position="613"/>
    </location>
</feature>
<keyword evidence="2" id="KW-1133">Transmembrane helix</keyword>
<dbReference type="Proteomes" id="UP001303222">
    <property type="component" value="Unassembled WGS sequence"/>
</dbReference>
<feature type="region of interest" description="Disordered" evidence="1">
    <location>
        <begin position="1"/>
        <end position="38"/>
    </location>
</feature>
<name>A0AAN6NZP7_9PEZI</name>
<reference evidence="3" key="1">
    <citation type="journal article" date="2023" name="Mol. Phylogenet. Evol.">
        <title>Genome-scale phylogeny and comparative genomics of the fungal order Sordariales.</title>
        <authorList>
            <person name="Hensen N."/>
            <person name="Bonometti L."/>
            <person name="Westerberg I."/>
            <person name="Brannstrom I.O."/>
            <person name="Guillou S."/>
            <person name="Cros-Aarteil S."/>
            <person name="Calhoun S."/>
            <person name="Haridas S."/>
            <person name="Kuo A."/>
            <person name="Mondo S."/>
            <person name="Pangilinan J."/>
            <person name="Riley R."/>
            <person name="LaButti K."/>
            <person name="Andreopoulos B."/>
            <person name="Lipzen A."/>
            <person name="Chen C."/>
            <person name="Yan M."/>
            <person name="Daum C."/>
            <person name="Ng V."/>
            <person name="Clum A."/>
            <person name="Steindorff A."/>
            <person name="Ohm R.A."/>
            <person name="Martin F."/>
            <person name="Silar P."/>
            <person name="Natvig D.O."/>
            <person name="Lalanne C."/>
            <person name="Gautier V."/>
            <person name="Ament-Velasquez S.L."/>
            <person name="Kruys A."/>
            <person name="Hutchinson M.I."/>
            <person name="Powell A.J."/>
            <person name="Barry K."/>
            <person name="Miller A.N."/>
            <person name="Grigoriev I.V."/>
            <person name="Debuchy R."/>
            <person name="Gladieux P."/>
            <person name="Hiltunen Thoren M."/>
            <person name="Johannesson H."/>
        </authorList>
    </citation>
    <scope>NUCLEOTIDE SEQUENCE</scope>
    <source>
        <strain evidence="3">CBS 626.80</strain>
    </source>
</reference>
<sequence>MLCETTDSVKQSPSRANYSGVENDESSRFVQPSETTSCRAASIEERSQKALESSGSTVDCDDVRSEWPQCPNIIAPKDFCWWLGAISDVILTFTPVAFFVIAALAIQLEGQPTELNDKGRHLVEATKLAPTVYPIVFAAVASRFYKTLALWSATRSRGVSIGALEQILGSQSFAGSLFRLFSVRSHISLGLMILLTWTLSPLGGQSSSRLLFKTFKILDSPAIAYYSTTDVCSSMLGLSGIQASSTATNSLFTSSLMAAEEQRRSMTDLWTRPRIPRLNDPSTDDWQTVDHAAMREADYASLIGIKILGLSNISSTTSYNFKAEASYNDLDCNFMIRVPSNKTPAYIPENRWTTPTMYRDSGNGTDKHIQLPGQSLPGSFFVTSDYETRERMAGGHLHLLFGSHEGDRNYTLYNCTLRNVPLDLDIACSLPLGCGVQRYRRSRSPQWNESDSYAPFTLHLSVVGNILNRFPSAAGLLDTGSAWYQTSIDNYLRGNTRFPFKLTTLSPWPSNVTDEAFSRRLTLLFNTYYYASLGPSTATDSNYSSLPGDNEEIRSQPIYPDEKGGRYGATLVKVDDAREITSREIYALNHHWVTILLLCTAVLQILSLVGLFLRLTTPVPDIFDYGASLTRENPFVPVPKGGSAIGGAERARLLRRMRVKMADVRPDEPVGYVALVGTKGVLDQGVNAHGELIPTRALSRWRRYW</sequence>
<reference evidence="3" key="2">
    <citation type="submission" date="2023-06" db="EMBL/GenBank/DDBJ databases">
        <authorList>
            <consortium name="Lawrence Berkeley National Laboratory"/>
            <person name="Mondo S.J."/>
            <person name="Hensen N."/>
            <person name="Bonometti L."/>
            <person name="Westerberg I."/>
            <person name="Brannstrom I.O."/>
            <person name="Guillou S."/>
            <person name="Cros-Aarteil S."/>
            <person name="Calhoun S."/>
            <person name="Haridas S."/>
            <person name="Kuo A."/>
            <person name="Pangilinan J."/>
            <person name="Riley R."/>
            <person name="Labutti K."/>
            <person name="Andreopoulos B."/>
            <person name="Lipzen A."/>
            <person name="Chen C."/>
            <person name="Yanf M."/>
            <person name="Daum C."/>
            <person name="Ng V."/>
            <person name="Clum A."/>
            <person name="Steindorff A."/>
            <person name="Ohm R."/>
            <person name="Martin F."/>
            <person name="Silar P."/>
            <person name="Natvig D."/>
            <person name="Lalanne C."/>
            <person name="Gautier V."/>
            <person name="Ament-Velasquez S.L."/>
            <person name="Kruys A."/>
            <person name="Hutchinson M.I."/>
            <person name="Powell A.J."/>
            <person name="Barry K."/>
            <person name="Miller A.N."/>
            <person name="Grigoriev I.V."/>
            <person name="Debuchy R."/>
            <person name="Gladieux P."/>
            <person name="Thoren M.H."/>
            <person name="Johannesson H."/>
        </authorList>
    </citation>
    <scope>NUCLEOTIDE SEQUENCE</scope>
    <source>
        <strain evidence="3">CBS 626.80</strain>
    </source>
</reference>
<dbReference type="EMBL" id="MU859116">
    <property type="protein sequence ID" value="KAK3952842.1"/>
    <property type="molecule type" value="Genomic_DNA"/>
</dbReference>
<accession>A0AAN6NZP7</accession>